<keyword evidence="1 3" id="KW-0732">Signal</keyword>
<dbReference type="SUPFAM" id="SSF49899">
    <property type="entry name" value="Concanavalin A-like lectins/glucanases"/>
    <property type="match status" value="1"/>
</dbReference>
<dbReference type="eggNOG" id="COG2911">
    <property type="taxonomic scope" value="Bacteria"/>
</dbReference>
<feature type="signal peptide" evidence="3">
    <location>
        <begin position="1"/>
        <end position="24"/>
    </location>
</feature>
<reference evidence="5 6" key="1">
    <citation type="submission" date="2012-08" db="EMBL/GenBank/DDBJ databases">
        <title>The Genome Sequence of Barnesiella intestinihominis YIT 11860.</title>
        <authorList>
            <consortium name="The Broad Institute Genome Sequencing Platform"/>
            <person name="Earl A."/>
            <person name="Ward D."/>
            <person name="Feldgarden M."/>
            <person name="Gevers D."/>
            <person name="Morotomi M."/>
            <person name="Walker B."/>
            <person name="Young S.K."/>
            <person name="Zeng Q."/>
            <person name="Gargeya S."/>
            <person name="Fitzgerald M."/>
            <person name="Haas B."/>
            <person name="Abouelleil A."/>
            <person name="Alvarado L."/>
            <person name="Arachchi H.M."/>
            <person name="Berlin A.M."/>
            <person name="Chapman S.B."/>
            <person name="Goldberg J."/>
            <person name="Griggs A."/>
            <person name="Gujja S."/>
            <person name="Hansen M."/>
            <person name="Howarth C."/>
            <person name="Imamovic A."/>
            <person name="Larimer J."/>
            <person name="McCowen C."/>
            <person name="Montmayeur A."/>
            <person name="Murphy C."/>
            <person name="Neiman D."/>
            <person name="Pearson M."/>
            <person name="Priest M."/>
            <person name="Roberts A."/>
            <person name="Saif S."/>
            <person name="Shea T."/>
            <person name="Sisk P."/>
            <person name="Sykes S."/>
            <person name="Wortman J."/>
            <person name="Nusbaum C."/>
            <person name="Birren B."/>
        </authorList>
    </citation>
    <scope>NUCLEOTIDE SEQUENCE [LARGE SCALE GENOMIC DNA]</scope>
    <source>
        <strain evidence="5 6">YIT 11860</strain>
    </source>
</reference>
<dbReference type="Pfam" id="PF13385">
    <property type="entry name" value="Laminin_G_3"/>
    <property type="match status" value="1"/>
</dbReference>
<sequence length="349" mass="38688">MKPKKITSCMLFAMIFSCGMSLQAANIKAVNFIHDNSIRGCDIHLSQEGNKYFADVYNQQQTIEMWVRISETLDAQGGVLISTKSAFVDDPANDNKSGGYELMLQPNGWARATFCVGNGGNEPKWVNTQLQAGEWAKLSMVIDGNKLICYKNGEKTVEETFSAPIAVGTGDLTLGANPNWVDGEKFQGMITDVRIWTVARTEEEIKSDLNYYFASKKENLFLNWNMQEGEGTTLKNLMHSSRNQASIVLINDMDETGIEWVDNSGCPIYEEGSSSIETARQKQAAYISGDNILIDGENINGAALYTIDGRLVMSISSHHNTIDISDLTPGYYIFKAIIDNNPVSLKLRK</sequence>
<keyword evidence="2" id="KW-1015">Disulfide bond</keyword>
<dbReference type="EMBL" id="ADLE01000001">
    <property type="protein sequence ID" value="EJZ66512.1"/>
    <property type="molecule type" value="Genomic_DNA"/>
</dbReference>
<evidence type="ECO:0000256" key="3">
    <source>
        <dbReference type="SAM" id="SignalP"/>
    </source>
</evidence>
<dbReference type="GeneID" id="77848021"/>
<comment type="caution">
    <text evidence="5">The sequence shown here is derived from an EMBL/GenBank/DDBJ whole genome shotgun (WGS) entry which is preliminary data.</text>
</comment>
<dbReference type="Gene3D" id="2.60.120.200">
    <property type="match status" value="1"/>
</dbReference>
<evidence type="ECO:0000313" key="6">
    <source>
        <dbReference type="Proteomes" id="UP000006044"/>
    </source>
</evidence>
<dbReference type="GO" id="GO:0005975">
    <property type="term" value="P:carbohydrate metabolic process"/>
    <property type="evidence" value="ECO:0007669"/>
    <property type="project" value="UniProtKB-ARBA"/>
</dbReference>
<dbReference type="STRING" id="742726.HMPREF9448_00691"/>
<protein>
    <submittedName>
        <fullName evidence="5">Por secretion system C-terminal sorting domain-containing protein</fullName>
    </submittedName>
</protein>
<feature type="domain" description="LamG-like jellyroll fold" evidence="4">
    <location>
        <begin position="59"/>
        <end position="203"/>
    </location>
</feature>
<dbReference type="InterPro" id="IPR006558">
    <property type="entry name" value="LamG-like"/>
</dbReference>
<keyword evidence="6" id="KW-1185">Reference proteome</keyword>
<dbReference type="AlphaFoldDB" id="K0X524"/>
<organism evidence="5 6">
    <name type="scientific">Barnesiella intestinihominis YIT 11860</name>
    <dbReference type="NCBI Taxonomy" id="742726"/>
    <lineage>
        <taxon>Bacteria</taxon>
        <taxon>Pseudomonadati</taxon>
        <taxon>Bacteroidota</taxon>
        <taxon>Bacteroidia</taxon>
        <taxon>Bacteroidales</taxon>
        <taxon>Barnesiellaceae</taxon>
        <taxon>Barnesiella</taxon>
    </lineage>
</organism>
<evidence type="ECO:0000313" key="5">
    <source>
        <dbReference type="EMBL" id="EJZ66512.1"/>
    </source>
</evidence>
<accession>K0X524</accession>
<gene>
    <name evidence="5" type="ORF">HMPREF9448_00691</name>
</gene>
<dbReference type="Proteomes" id="UP000006044">
    <property type="component" value="Unassembled WGS sequence"/>
</dbReference>
<proteinExistence type="predicted"/>
<name>K0X524_9BACT</name>
<dbReference type="GO" id="GO:0004553">
    <property type="term" value="F:hydrolase activity, hydrolyzing O-glycosyl compounds"/>
    <property type="evidence" value="ECO:0007669"/>
    <property type="project" value="UniProtKB-ARBA"/>
</dbReference>
<dbReference type="SMART" id="SM00560">
    <property type="entry name" value="LamGL"/>
    <property type="match status" value="1"/>
</dbReference>
<feature type="chain" id="PRO_5003841039" evidence="3">
    <location>
        <begin position="25"/>
        <end position="349"/>
    </location>
</feature>
<dbReference type="RefSeq" id="WP_008861186.1">
    <property type="nucleotide sequence ID" value="NZ_CAXSNY010000002.1"/>
</dbReference>
<evidence type="ECO:0000259" key="4">
    <source>
        <dbReference type="SMART" id="SM00560"/>
    </source>
</evidence>
<dbReference type="InterPro" id="IPR013320">
    <property type="entry name" value="ConA-like_dom_sf"/>
</dbReference>
<dbReference type="OrthoDB" id="2582440at2"/>
<evidence type="ECO:0000256" key="1">
    <source>
        <dbReference type="ARBA" id="ARBA00022729"/>
    </source>
</evidence>
<dbReference type="PROSITE" id="PS51257">
    <property type="entry name" value="PROKAR_LIPOPROTEIN"/>
    <property type="match status" value="1"/>
</dbReference>
<evidence type="ECO:0000256" key="2">
    <source>
        <dbReference type="ARBA" id="ARBA00023157"/>
    </source>
</evidence>
<dbReference type="HOGENOM" id="CLU_793788_0_0_10"/>